<gene>
    <name evidence="2" type="ORF">BD324DRAFT_647886</name>
</gene>
<organism evidence="2 3">
    <name type="scientific">Kockovaella imperatae</name>
    <dbReference type="NCBI Taxonomy" id="4999"/>
    <lineage>
        <taxon>Eukaryota</taxon>
        <taxon>Fungi</taxon>
        <taxon>Dikarya</taxon>
        <taxon>Basidiomycota</taxon>
        <taxon>Agaricomycotina</taxon>
        <taxon>Tremellomycetes</taxon>
        <taxon>Tremellales</taxon>
        <taxon>Cuniculitremaceae</taxon>
        <taxon>Kockovaella</taxon>
    </lineage>
</organism>
<keyword evidence="3" id="KW-1185">Reference proteome</keyword>
<proteinExistence type="predicted"/>
<dbReference type="Gene3D" id="3.30.559.10">
    <property type="entry name" value="Chloramphenicol acetyltransferase-like domain"/>
    <property type="match status" value="1"/>
</dbReference>
<feature type="compositionally biased region" description="Polar residues" evidence="1">
    <location>
        <begin position="490"/>
        <end position="501"/>
    </location>
</feature>
<name>A0A1Y1UU78_9TREE</name>
<dbReference type="InParanoid" id="A0A1Y1UU78"/>
<dbReference type="InterPro" id="IPR023213">
    <property type="entry name" value="CAT-like_dom_sf"/>
</dbReference>
<feature type="region of interest" description="Disordered" evidence="1">
    <location>
        <begin position="1"/>
        <end position="66"/>
    </location>
</feature>
<comment type="caution">
    <text evidence="2">The sequence shown here is derived from an EMBL/GenBank/DDBJ whole genome shotgun (WGS) entry which is preliminary data.</text>
</comment>
<dbReference type="Gene3D" id="3.30.559.30">
    <property type="entry name" value="Nonribosomal peptide synthetase, condensation domain"/>
    <property type="match status" value="1"/>
</dbReference>
<protein>
    <recommendedName>
        <fullName evidence="4">Alcohol acetyltransferase</fullName>
    </recommendedName>
</protein>
<dbReference type="GeneID" id="33559544"/>
<evidence type="ECO:0008006" key="4">
    <source>
        <dbReference type="Google" id="ProtNLM"/>
    </source>
</evidence>
<dbReference type="OrthoDB" id="3355480at2759"/>
<evidence type="ECO:0000256" key="1">
    <source>
        <dbReference type="SAM" id="MobiDB-lite"/>
    </source>
</evidence>
<evidence type="ECO:0000313" key="2">
    <source>
        <dbReference type="EMBL" id="ORX40986.1"/>
    </source>
</evidence>
<dbReference type="AlphaFoldDB" id="A0A1Y1UU78"/>
<dbReference type="Proteomes" id="UP000193218">
    <property type="component" value="Unassembled WGS sequence"/>
</dbReference>
<evidence type="ECO:0000313" key="3">
    <source>
        <dbReference type="Proteomes" id="UP000193218"/>
    </source>
</evidence>
<dbReference type="PANTHER" id="PTHR28037">
    <property type="entry name" value="ALCOHOL O-ACETYLTRANSFERASE 1-RELATED"/>
    <property type="match status" value="1"/>
</dbReference>
<accession>A0A1Y1UU78</accession>
<dbReference type="EMBL" id="NBSH01000001">
    <property type="protein sequence ID" value="ORX40986.1"/>
    <property type="molecule type" value="Genomic_DNA"/>
</dbReference>
<feature type="compositionally biased region" description="Low complexity" evidence="1">
    <location>
        <begin position="1"/>
        <end position="22"/>
    </location>
</feature>
<dbReference type="RefSeq" id="XP_021874665.1">
    <property type="nucleotide sequence ID" value="XM_022017735.1"/>
</dbReference>
<dbReference type="InterPro" id="IPR052058">
    <property type="entry name" value="Alcohol_O-acetyltransferase"/>
</dbReference>
<dbReference type="STRING" id="4999.A0A1Y1UU78"/>
<feature type="region of interest" description="Disordered" evidence="1">
    <location>
        <begin position="466"/>
        <end position="537"/>
    </location>
</feature>
<reference evidence="2 3" key="1">
    <citation type="submission" date="2017-03" db="EMBL/GenBank/DDBJ databases">
        <title>Widespread Adenine N6-methylation of Active Genes in Fungi.</title>
        <authorList>
            <consortium name="DOE Joint Genome Institute"/>
            <person name="Mondo S.J."/>
            <person name="Dannebaum R.O."/>
            <person name="Kuo R.C."/>
            <person name="Louie K.B."/>
            <person name="Bewick A.J."/>
            <person name="Labutti K."/>
            <person name="Haridas S."/>
            <person name="Kuo A."/>
            <person name="Salamov A."/>
            <person name="Ahrendt S.R."/>
            <person name="Lau R."/>
            <person name="Bowen B.P."/>
            <person name="Lipzen A."/>
            <person name="Sullivan W."/>
            <person name="Andreopoulos W.B."/>
            <person name="Clum A."/>
            <person name="Lindquist E."/>
            <person name="Daum C."/>
            <person name="Northen T.R."/>
            <person name="Ramamoorthy G."/>
            <person name="Schmitz R.J."/>
            <person name="Gryganskyi A."/>
            <person name="Culley D."/>
            <person name="Magnuson J."/>
            <person name="James T.Y."/>
            <person name="O'Malley M.A."/>
            <person name="Stajich J.E."/>
            <person name="Spatafora J.W."/>
            <person name="Visel A."/>
            <person name="Grigoriev I.V."/>
        </authorList>
    </citation>
    <scope>NUCLEOTIDE SEQUENCE [LARGE SCALE GENOMIC DNA]</scope>
    <source>
        <strain evidence="2 3">NRRL Y-17943</strain>
    </source>
</reference>
<dbReference type="PANTHER" id="PTHR28037:SF1">
    <property type="entry name" value="ALCOHOL O-ACETYLTRANSFERASE 1-RELATED"/>
    <property type="match status" value="1"/>
</dbReference>
<feature type="compositionally biased region" description="Low complexity" evidence="1">
    <location>
        <begin position="46"/>
        <end position="65"/>
    </location>
</feature>
<sequence>MSSTTLTPPLSPSTPLTTPNLSHIKRSHRPSSLLLTPPYTPKDRFASSSPSGSSFSSAATSPRSFVSPSPGLVKSLQSFGLDDQPSNQDQSVRLLSDNELSYFLPSRADGVNDMYLHHRLTAPSHLVEPDRVFYLWAYQLLRHPLLASHLRVRSYEDVSFVFPHAKDVDSALAVAEDRFIYIDDDESYRDVDVIDSYLNGPRTLSSNRLAALILADRGDHHEFMLLSTHYLGDGMALHTFMNEFYTLLGSTKTSEDFLSMIQELVVGEPSATIPGSLEDRIPQVGNGSRFASTVGKIDNKANDDKLIGGQSFPSNSKKMDRRTVVPTFAYSPEETKRILGKCKENGVTIAHAMFALCNIAWARRVTNPDARQHPCLIYSALNLRPNMIKAETEPSYFHLAVGYFNIVLSSLIPSSLSASELFWHRARQTKAQTIKAVKSPFVVARSRETNRIRRERAIKWAKIDDEEERKKQEANVAPNGGLGLGLGSVQPDSKITTGTPSTPGPKFAPLRATQNTPDMRAPPTPTTPSPLSKPSILPPASQKALMGVSMLGNLDGMYKHASYPDIHLQALTTGSRQRPGGLLLFAYTFAGKLWMSLGYDVNGFQEGVIEGFWEEVQNLVKEVML</sequence>